<dbReference type="EMBL" id="CP120628">
    <property type="protein sequence ID" value="WEW57954.1"/>
    <property type="molecule type" value="Genomic_DNA"/>
</dbReference>
<organism evidence="3 4">
    <name type="scientific">Emydomyces testavorans</name>
    <dbReference type="NCBI Taxonomy" id="2070801"/>
    <lineage>
        <taxon>Eukaryota</taxon>
        <taxon>Fungi</taxon>
        <taxon>Dikarya</taxon>
        <taxon>Ascomycota</taxon>
        <taxon>Pezizomycotina</taxon>
        <taxon>Eurotiomycetes</taxon>
        <taxon>Eurotiomycetidae</taxon>
        <taxon>Onygenales</taxon>
        <taxon>Nannizziopsiaceae</taxon>
        <taxon>Emydomyces</taxon>
    </lineage>
</organism>
<dbReference type="Proteomes" id="UP001219355">
    <property type="component" value="Chromosome 2"/>
</dbReference>
<evidence type="ECO:0000259" key="2">
    <source>
        <dbReference type="Pfam" id="PF10419"/>
    </source>
</evidence>
<feature type="domain" description="Transcription factor TFIIIC triple barrel" evidence="2">
    <location>
        <begin position="20"/>
        <end position="159"/>
    </location>
</feature>
<reference evidence="3" key="1">
    <citation type="submission" date="2023-03" db="EMBL/GenBank/DDBJ databases">
        <title>Emydomyces testavorans Genome Sequence.</title>
        <authorList>
            <person name="Hoyer L."/>
        </authorList>
    </citation>
    <scope>NUCLEOTIDE SEQUENCE</scope>
    <source>
        <strain evidence="3">16-2883</strain>
    </source>
</reference>
<gene>
    <name evidence="3" type="ORF">PRK78_003421</name>
</gene>
<feature type="region of interest" description="Disordered" evidence="1">
    <location>
        <begin position="262"/>
        <end position="317"/>
    </location>
</feature>
<dbReference type="InterPro" id="IPR019481">
    <property type="entry name" value="TFIIIC_triple_barrel"/>
</dbReference>
<feature type="compositionally biased region" description="Polar residues" evidence="1">
    <location>
        <begin position="296"/>
        <end position="317"/>
    </location>
</feature>
<keyword evidence="4" id="KW-1185">Reference proteome</keyword>
<feature type="region of interest" description="Disordered" evidence="1">
    <location>
        <begin position="34"/>
        <end position="81"/>
    </location>
</feature>
<dbReference type="AlphaFoldDB" id="A0AAF0DG09"/>
<sequence length="317" mass="34995">MPLESLSEESDYEYEYDESEMETFYVNLDLTSCNGRIRPPRQRSAASTDSLGMSVDPANSQPGSPMSHAASSQDQEMATDPDLDTQLQNQIQIMELHSPNPIVSYQNQIFSCSWADPIGTDMMFSLPDDGLDPPPLRQTRDFDLISTTRVRILGQRAHLISASGPSQSQRLRSAGTSNGQAHFIECLMGAKRAKGEEDTVRTVFPNAQTRNQNLDEKLQGWARTEGMVAELESLYQKIRDGDFSALKRLDEIYARFDMASRRNIGSGTPAASGPSSTAPAPSHPGDIEHLPDDNVDNSTLFHVPEPSQSINRMSKSP</sequence>
<name>A0AAF0DG09_9EURO</name>
<accession>A0AAF0DG09</accession>
<evidence type="ECO:0000256" key="1">
    <source>
        <dbReference type="SAM" id="MobiDB-lite"/>
    </source>
</evidence>
<dbReference type="Gene3D" id="2.60.40.4370">
    <property type="match status" value="1"/>
</dbReference>
<proteinExistence type="predicted"/>
<evidence type="ECO:0000313" key="4">
    <source>
        <dbReference type="Proteomes" id="UP001219355"/>
    </source>
</evidence>
<evidence type="ECO:0000313" key="3">
    <source>
        <dbReference type="EMBL" id="WEW57954.1"/>
    </source>
</evidence>
<protein>
    <recommendedName>
        <fullName evidence="2">Transcription factor TFIIIC triple barrel domain-containing protein</fullName>
    </recommendedName>
</protein>
<feature type="compositionally biased region" description="Low complexity" evidence="1">
    <location>
        <begin position="265"/>
        <end position="284"/>
    </location>
</feature>
<feature type="compositionally biased region" description="Polar residues" evidence="1">
    <location>
        <begin position="44"/>
        <end position="76"/>
    </location>
</feature>
<dbReference type="Pfam" id="PF10419">
    <property type="entry name" value="TFIIIC_sub6"/>
    <property type="match status" value="1"/>
</dbReference>